<keyword evidence="1" id="KW-0479">Metal-binding</keyword>
<keyword evidence="5" id="KW-0175">Coiled coil</keyword>
<dbReference type="Gene3D" id="3.30.40.10">
    <property type="entry name" value="Zinc/RING finger domain, C3HC4 (zinc finger)"/>
    <property type="match status" value="1"/>
</dbReference>
<dbReference type="Pfam" id="PF13639">
    <property type="entry name" value="zf-RING_2"/>
    <property type="match status" value="1"/>
</dbReference>
<keyword evidence="9" id="KW-1185">Reference proteome</keyword>
<feature type="compositionally biased region" description="Polar residues" evidence="6">
    <location>
        <begin position="276"/>
        <end position="289"/>
    </location>
</feature>
<feature type="coiled-coil region" evidence="5">
    <location>
        <begin position="801"/>
        <end position="828"/>
    </location>
</feature>
<dbReference type="InterPro" id="IPR052788">
    <property type="entry name" value="RING-type_E3_ligase_ATL"/>
</dbReference>
<feature type="region of interest" description="Disordered" evidence="6">
    <location>
        <begin position="265"/>
        <end position="290"/>
    </location>
</feature>
<evidence type="ECO:0000256" key="2">
    <source>
        <dbReference type="ARBA" id="ARBA00022771"/>
    </source>
</evidence>
<dbReference type="SUPFAM" id="SSF57850">
    <property type="entry name" value="RING/U-box"/>
    <property type="match status" value="1"/>
</dbReference>
<feature type="domain" description="RING-type" evidence="7">
    <location>
        <begin position="1034"/>
        <end position="1075"/>
    </location>
</feature>
<dbReference type="PANTHER" id="PTHR45798:SF97">
    <property type="entry name" value="ALCOHOL-SENSITIVE RING FINGER PROTEIN 1"/>
    <property type="match status" value="1"/>
</dbReference>
<dbReference type="CDD" id="cd16474">
    <property type="entry name" value="RING-H2_RNF111-like"/>
    <property type="match status" value="1"/>
</dbReference>
<keyword evidence="3" id="KW-0862">Zinc</keyword>
<organism evidence="8 9">
    <name type="scientific">Meloidogyne graminicola</name>
    <dbReference type="NCBI Taxonomy" id="189291"/>
    <lineage>
        <taxon>Eukaryota</taxon>
        <taxon>Metazoa</taxon>
        <taxon>Ecdysozoa</taxon>
        <taxon>Nematoda</taxon>
        <taxon>Chromadorea</taxon>
        <taxon>Rhabditida</taxon>
        <taxon>Tylenchina</taxon>
        <taxon>Tylenchomorpha</taxon>
        <taxon>Tylenchoidea</taxon>
        <taxon>Meloidogynidae</taxon>
        <taxon>Meloidogyninae</taxon>
        <taxon>Meloidogyne</taxon>
    </lineage>
</organism>
<dbReference type="GO" id="GO:0008270">
    <property type="term" value="F:zinc ion binding"/>
    <property type="evidence" value="ECO:0007669"/>
    <property type="project" value="UniProtKB-KW"/>
</dbReference>
<protein>
    <submittedName>
        <fullName evidence="8">RING-type domain-containing protein</fullName>
    </submittedName>
</protein>
<gene>
    <name evidence="8" type="ORF">Mgra_00006648</name>
</gene>
<evidence type="ECO:0000256" key="3">
    <source>
        <dbReference type="ARBA" id="ARBA00022833"/>
    </source>
</evidence>
<dbReference type="EMBL" id="JABEBT010000067">
    <property type="protein sequence ID" value="KAF7633911.1"/>
    <property type="molecule type" value="Genomic_DNA"/>
</dbReference>
<evidence type="ECO:0000313" key="9">
    <source>
        <dbReference type="Proteomes" id="UP000605970"/>
    </source>
</evidence>
<dbReference type="Proteomes" id="UP000605970">
    <property type="component" value="Unassembled WGS sequence"/>
</dbReference>
<sequence length="1148" mass="122540">MQSVNQKESNTENFNNEDNNQLTRQPSNSLPATSSSSLLVSLTRNNNNNRNPALHPTREDSPYPGREELAAASTLHSLAESATNASLRLQHQLNLMAQAIATPGATATSFPLLSNTNSISSSPLPNVGQSIGCDSTNGLSAMFDHYVAAVSTAVAIQQQQQRQDVASVYNTSPNLVTSYSTPLSTYFSTQQNQQSQNLNNSTQIPLAFSQQQTLPLTPVPALCSCTLPSMFAAAAATSMAVAAAGVCPYHQTSMVRPLTQELQIDLNNNNSGGGSRQQTGTENSGNTGDANLLSHRQRQAQIFQIPNPGFQQQQQLVTSVPTSISIPPVGVIQPIHHSPPARLTRSIASSSSSSLKRSNATAFPPNLEAVSSAMLTTINNTINVSSPPPLLYANSTQIRLATGEALNVAMRQRIDEFNESSSRAPKLRRILTFDDDVSEVNESSVNPSIVPSITAISQPESDIEATNNVTAAALVQLRQRAQTLAAISLPAPLNEMLSIASTVSPNVVQSSALNSLQQNQTAAVPLQNQQSTTAAAIVAASTISSVAAGMEQIVAAALSAANAATVLSPHALAALTGATAAVQCAVCAAAACQSRLSNPGSTPAPVTACSCLHHHHHHLHCHHHQPLLPHQSSPICTLCNSNNVTNGAPTPSSNISNQNTNNNSTRGGITVENTPIGVVRPQQSGNAHQSRTSNLCSSSSSNLHNLFSSNLEIPNNTIDESNQHSQRFVLNTNDLNQTLGHSNSAAYQFLLDAYNTNNLQRQPQSSSVSIGINIGAPNLSTSTSALCDSATSTDSSGQQTIVNFQQQIQAQQQAMNNVQQQIHAQQQAASLSPSAVTAMLLNSAAAMGQQQTMPAVPAQQQQQIPSLFSLQRGATFNENNLMAQVQAQQSMNTVQQSLLAIRLAQQEREREAANQFYQQQQRTAQAAAVAAAQHRHLMRPLIMMPQTLPVQMTQMDLSSLVLLHNHPGAETALVLNGGGSATTNPHHIVANAMAAATAAEPQPIGATLEQIKRHSQKLSYVEDPNIPEQERERCTICLCEFETGDELRGLNCGHLFHMECIDPWLQQNKKCPLCRVDMDKGISVPGSSNALVNVGSAAEAAVILNAAAYASATSKFYFEASNYCIIMVFFVYFKISTKKYIILMFFYF</sequence>
<evidence type="ECO:0000256" key="4">
    <source>
        <dbReference type="PROSITE-ProRule" id="PRU00175"/>
    </source>
</evidence>
<evidence type="ECO:0000313" key="8">
    <source>
        <dbReference type="EMBL" id="KAF7633911.1"/>
    </source>
</evidence>
<dbReference type="OrthoDB" id="9984778at2759"/>
<evidence type="ECO:0000256" key="1">
    <source>
        <dbReference type="ARBA" id="ARBA00022723"/>
    </source>
</evidence>
<reference evidence="8" key="1">
    <citation type="journal article" date="2020" name="Ecol. Evol.">
        <title>Genome structure and content of the rice root-knot nematode (Meloidogyne graminicola).</title>
        <authorList>
            <person name="Phan N.T."/>
            <person name="Danchin E.G.J."/>
            <person name="Klopp C."/>
            <person name="Perfus-Barbeoch L."/>
            <person name="Kozlowski D.K."/>
            <person name="Koutsovoulos G.D."/>
            <person name="Lopez-Roques C."/>
            <person name="Bouchez O."/>
            <person name="Zahm M."/>
            <person name="Besnard G."/>
            <person name="Bellafiore S."/>
        </authorList>
    </citation>
    <scope>NUCLEOTIDE SEQUENCE</scope>
    <source>
        <strain evidence="8">VN-18</strain>
    </source>
</reference>
<dbReference type="PANTHER" id="PTHR45798">
    <property type="entry name" value="RING-H2 FINGER PROTEIN ATL61-RELATED-RELATED"/>
    <property type="match status" value="1"/>
</dbReference>
<dbReference type="InterPro" id="IPR001841">
    <property type="entry name" value="Znf_RING"/>
</dbReference>
<feature type="compositionally biased region" description="Low complexity" evidence="6">
    <location>
        <begin position="11"/>
        <end position="20"/>
    </location>
</feature>
<feature type="compositionally biased region" description="Basic and acidic residues" evidence="6">
    <location>
        <begin position="56"/>
        <end position="65"/>
    </location>
</feature>
<name>A0A8S9ZKU6_9BILA</name>
<feature type="region of interest" description="Disordered" evidence="6">
    <location>
        <begin position="1"/>
        <end position="65"/>
    </location>
</feature>
<accession>A0A8S9ZKU6</accession>
<evidence type="ECO:0000256" key="5">
    <source>
        <dbReference type="SAM" id="Coils"/>
    </source>
</evidence>
<proteinExistence type="predicted"/>
<dbReference type="SMART" id="SM00184">
    <property type="entry name" value="RING"/>
    <property type="match status" value="1"/>
</dbReference>
<evidence type="ECO:0000259" key="7">
    <source>
        <dbReference type="PROSITE" id="PS50089"/>
    </source>
</evidence>
<dbReference type="PROSITE" id="PS50089">
    <property type="entry name" value="ZF_RING_2"/>
    <property type="match status" value="1"/>
</dbReference>
<evidence type="ECO:0000256" key="6">
    <source>
        <dbReference type="SAM" id="MobiDB-lite"/>
    </source>
</evidence>
<keyword evidence="2 4" id="KW-0863">Zinc-finger</keyword>
<feature type="compositionally biased region" description="Low complexity" evidence="6">
    <location>
        <begin position="27"/>
        <end position="54"/>
    </location>
</feature>
<dbReference type="AlphaFoldDB" id="A0A8S9ZKU6"/>
<comment type="caution">
    <text evidence="8">The sequence shown here is derived from an EMBL/GenBank/DDBJ whole genome shotgun (WGS) entry which is preliminary data.</text>
</comment>
<dbReference type="InterPro" id="IPR013083">
    <property type="entry name" value="Znf_RING/FYVE/PHD"/>
</dbReference>